<dbReference type="AlphaFoldDB" id="A0A2U3QDD0"/>
<evidence type="ECO:0000313" key="2">
    <source>
        <dbReference type="Proteomes" id="UP000246085"/>
    </source>
</evidence>
<reference evidence="1 2" key="1">
    <citation type="submission" date="2018-03" db="EMBL/GenBank/DDBJ databases">
        <authorList>
            <person name="Gully D."/>
        </authorList>
    </citation>
    <scope>NUCLEOTIDE SEQUENCE [LARGE SCALE GENOMIC DNA]</scope>
    <source>
        <strain evidence="1">ORS3257</strain>
    </source>
</reference>
<name>A0A2U3QDD0_9BRAD</name>
<dbReference type="Proteomes" id="UP000246085">
    <property type="component" value="Chromosome BRAD3257"/>
</dbReference>
<dbReference type="KEGG" id="bvz:BRAD3257_8838"/>
<sequence length="45" mass="5191">MQAKCIARHFLENIEVSLAPGYKPDWQMWPIPKPRDGLRVTVRAA</sequence>
<evidence type="ECO:0000313" key="1">
    <source>
        <dbReference type="EMBL" id="SPP99417.1"/>
    </source>
</evidence>
<proteinExistence type="predicted"/>
<dbReference type="EMBL" id="LS398110">
    <property type="protein sequence ID" value="SPP99417.1"/>
    <property type="molecule type" value="Genomic_DNA"/>
</dbReference>
<protein>
    <recommendedName>
        <fullName evidence="3">Cytochrome P450</fullName>
    </recommendedName>
</protein>
<organism evidence="1 2">
    <name type="scientific">Bradyrhizobium vignae</name>
    <dbReference type="NCBI Taxonomy" id="1549949"/>
    <lineage>
        <taxon>Bacteria</taxon>
        <taxon>Pseudomonadati</taxon>
        <taxon>Pseudomonadota</taxon>
        <taxon>Alphaproteobacteria</taxon>
        <taxon>Hyphomicrobiales</taxon>
        <taxon>Nitrobacteraceae</taxon>
        <taxon>Bradyrhizobium</taxon>
    </lineage>
</organism>
<accession>A0A2U3QDD0</accession>
<gene>
    <name evidence="1" type="ORF">BRAD3257_8838</name>
</gene>
<evidence type="ECO:0008006" key="3">
    <source>
        <dbReference type="Google" id="ProtNLM"/>
    </source>
</evidence>